<keyword evidence="5 8" id="KW-0812">Transmembrane</keyword>
<evidence type="ECO:0000256" key="8">
    <source>
        <dbReference type="SAM" id="Phobius"/>
    </source>
</evidence>
<evidence type="ECO:0000256" key="5">
    <source>
        <dbReference type="ARBA" id="ARBA00022692"/>
    </source>
</evidence>
<comment type="subcellular location">
    <subcellularLocation>
        <location evidence="2">Membrane</location>
        <topology evidence="2">Multi-pass membrane protein</topology>
    </subcellularLocation>
</comment>
<dbReference type="InterPro" id="IPR005829">
    <property type="entry name" value="Sugar_transporter_CS"/>
</dbReference>
<feature type="transmembrane region" description="Helical" evidence="8">
    <location>
        <begin position="152"/>
        <end position="172"/>
    </location>
</feature>
<evidence type="ECO:0000256" key="3">
    <source>
        <dbReference type="ARBA" id="ARBA00007520"/>
    </source>
</evidence>
<dbReference type="EMBL" id="BOPV01000001">
    <property type="protein sequence ID" value="GIL38534.1"/>
    <property type="molecule type" value="Genomic_DNA"/>
</dbReference>
<feature type="transmembrane region" description="Helical" evidence="8">
    <location>
        <begin position="295"/>
        <end position="318"/>
    </location>
</feature>
<gene>
    <name evidence="10" type="ORF">TMPK1_07710</name>
</gene>
<dbReference type="InterPro" id="IPR036259">
    <property type="entry name" value="MFS_trans_sf"/>
</dbReference>
<feature type="transmembrane region" description="Helical" evidence="8">
    <location>
        <begin position="240"/>
        <end position="259"/>
    </location>
</feature>
<sequence length="404" mass="41562">MTVLIDLMGIGLVMPVTPRLVESFVGGGPSNASVTFGLLVTSYALASLLGAPLLGAISDAIGRRPVLLLAVAGLGINYVAAALAPNLLVLFAARIFAGLCGASYTTAAAYIADVTPPERRAAAFGLIGAAAGSGFILGPAIGGLLGDLGPRVPFVVAAILAAANFLYGLFVLPESLPRTLRRTFTWRAANPFRALLRLARFKALPGLALLYFFVEIGGVYPQAIWVLFTDYRFGWSSYQVGVSLALVGLFFGAAQAGLTRIIVPRLGERSAVLLGLGGYILGCVLFAFATESWQLYVIVPIYALGGLAAPSVQAVISARVPADEQGELQGALASTIGIAAVLAPICATCVFGLCTGPTAPVDAPGAPFLVEALLLVGGLLLALQTMPRRAAVRRVPITASATPA</sequence>
<dbReference type="PROSITE" id="PS00216">
    <property type="entry name" value="SUGAR_TRANSPORT_1"/>
    <property type="match status" value="1"/>
</dbReference>
<feature type="domain" description="Major facilitator superfamily (MFS) profile" evidence="9">
    <location>
        <begin position="1"/>
        <end position="390"/>
    </location>
</feature>
<keyword evidence="11" id="KW-1185">Reference proteome</keyword>
<dbReference type="InterPro" id="IPR011701">
    <property type="entry name" value="MFS"/>
</dbReference>
<keyword evidence="4" id="KW-0813">Transport</keyword>
<feature type="transmembrane region" description="Helical" evidence="8">
    <location>
        <begin position="203"/>
        <end position="228"/>
    </location>
</feature>
<comment type="similarity">
    <text evidence="3">Belongs to the major facilitator superfamily. TCR/Tet family.</text>
</comment>
<dbReference type="CDD" id="cd17388">
    <property type="entry name" value="MFS_TetA"/>
    <property type="match status" value="1"/>
</dbReference>
<dbReference type="RefSeq" id="WP_420241565.1">
    <property type="nucleotide sequence ID" value="NZ_BOPV01000001.1"/>
</dbReference>
<dbReference type="GO" id="GO:0022857">
    <property type="term" value="F:transmembrane transporter activity"/>
    <property type="evidence" value="ECO:0007669"/>
    <property type="project" value="InterPro"/>
</dbReference>
<dbReference type="Pfam" id="PF07690">
    <property type="entry name" value="MFS_1"/>
    <property type="match status" value="1"/>
</dbReference>
<dbReference type="InterPro" id="IPR020846">
    <property type="entry name" value="MFS_dom"/>
</dbReference>
<dbReference type="AlphaFoldDB" id="A0A8S8X7R2"/>
<feature type="transmembrane region" description="Helical" evidence="8">
    <location>
        <begin position="365"/>
        <end position="383"/>
    </location>
</feature>
<accession>A0A8S8X7R2</accession>
<dbReference type="InterPro" id="IPR001958">
    <property type="entry name" value="Tet-R_TetA/multi-R_MdtG-like"/>
</dbReference>
<protein>
    <submittedName>
        <fullName evidence="10">Tetracycline resistance MFS efflux pump</fullName>
    </submittedName>
</protein>
<dbReference type="PROSITE" id="PS50850">
    <property type="entry name" value="MFS"/>
    <property type="match status" value="1"/>
</dbReference>
<proteinExistence type="inferred from homology"/>
<comment type="caution">
    <text evidence="10">The sequence shown here is derived from an EMBL/GenBank/DDBJ whole genome shotgun (WGS) entry which is preliminary data.</text>
</comment>
<dbReference type="Gene3D" id="1.20.1250.20">
    <property type="entry name" value="MFS general substrate transporter like domains"/>
    <property type="match status" value="1"/>
</dbReference>
<feature type="transmembrane region" description="Helical" evidence="8">
    <location>
        <begin position="330"/>
        <end position="353"/>
    </location>
</feature>
<evidence type="ECO:0000313" key="10">
    <source>
        <dbReference type="EMBL" id="GIL38534.1"/>
    </source>
</evidence>
<dbReference type="SUPFAM" id="SSF103473">
    <property type="entry name" value="MFS general substrate transporter"/>
    <property type="match status" value="1"/>
</dbReference>
<name>A0A8S8X7R2_9PROT</name>
<evidence type="ECO:0000313" key="11">
    <source>
        <dbReference type="Proteomes" id="UP000681075"/>
    </source>
</evidence>
<evidence type="ECO:0000256" key="4">
    <source>
        <dbReference type="ARBA" id="ARBA00022448"/>
    </source>
</evidence>
<feature type="transmembrane region" description="Helical" evidence="8">
    <location>
        <begin position="34"/>
        <end position="54"/>
    </location>
</feature>
<dbReference type="PRINTS" id="PR01035">
    <property type="entry name" value="TCRTETA"/>
</dbReference>
<comment type="function">
    <text evidence="1">Resistance to tetracycline by an active tetracycline efflux. This is an energy-dependent process that decreases the accumulation of the antibiotic in whole cells. This protein functions as a metal-tetracycline/H(+) antiporter.</text>
</comment>
<keyword evidence="6 8" id="KW-1133">Transmembrane helix</keyword>
<reference evidence="10" key="1">
    <citation type="submission" date="2021-02" db="EMBL/GenBank/DDBJ databases">
        <title>Genome sequence of Rhodospirillales sp. strain TMPK1 isolated from soil.</title>
        <authorList>
            <person name="Nakai R."/>
            <person name="Kusada H."/>
            <person name="Tamaki H."/>
        </authorList>
    </citation>
    <scope>NUCLEOTIDE SEQUENCE</scope>
    <source>
        <strain evidence="10">TMPK1</strain>
    </source>
</reference>
<dbReference type="PANTHER" id="PTHR23504">
    <property type="entry name" value="MAJOR FACILITATOR SUPERFAMILY DOMAIN-CONTAINING PROTEIN 10"/>
    <property type="match status" value="1"/>
</dbReference>
<feature type="transmembrane region" description="Helical" evidence="8">
    <location>
        <begin position="271"/>
        <end position="289"/>
    </location>
</feature>
<evidence type="ECO:0000256" key="7">
    <source>
        <dbReference type="ARBA" id="ARBA00023136"/>
    </source>
</evidence>
<feature type="transmembrane region" description="Helical" evidence="8">
    <location>
        <begin position="124"/>
        <end position="146"/>
    </location>
</feature>
<evidence type="ECO:0000259" key="9">
    <source>
        <dbReference type="PROSITE" id="PS50850"/>
    </source>
</evidence>
<evidence type="ECO:0000256" key="6">
    <source>
        <dbReference type="ARBA" id="ARBA00022989"/>
    </source>
</evidence>
<keyword evidence="7 8" id="KW-0472">Membrane</keyword>
<organism evidence="10 11">
    <name type="scientific">Roseiterribacter gracilis</name>
    <dbReference type="NCBI Taxonomy" id="2812848"/>
    <lineage>
        <taxon>Bacteria</taxon>
        <taxon>Pseudomonadati</taxon>
        <taxon>Pseudomonadota</taxon>
        <taxon>Alphaproteobacteria</taxon>
        <taxon>Rhodospirillales</taxon>
        <taxon>Roseiterribacteraceae</taxon>
        <taxon>Roseiterribacter</taxon>
    </lineage>
</organism>
<evidence type="ECO:0000256" key="1">
    <source>
        <dbReference type="ARBA" id="ARBA00003279"/>
    </source>
</evidence>
<feature type="transmembrane region" description="Helical" evidence="8">
    <location>
        <begin position="66"/>
        <end position="85"/>
    </location>
</feature>
<dbReference type="PANTHER" id="PTHR23504:SF15">
    <property type="entry name" value="MAJOR FACILITATOR SUPERFAMILY (MFS) PROFILE DOMAIN-CONTAINING PROTEIN"/>
    <property type="match status" value="1"/>
</dbReference>
<dbReference type="Proteomes" id="UP000681075">
    <property type="component" value="Unassembled WGS sequence"/>
</dbReference>
<feature type="transmembrane region" description="Helical" evidence="8">
    <location>
        <begin position="91"/>
        <end position="112"/>
    </location>
</feature>
<evidence type="ECO:0000256" key="2">
    <source>
        <dbReference type="ARBA" id="ARBA00004141"/>
    </source>
</evidence>
<dbReference type="GO" id="GO:0016020">
    <property type="term" value="C:membrane"/>
    <property type="evidence" value="ECO:0007669"/>
    <property type="project" value="UniProtKB-SubCell"/>
</dbReference>